<evidence type="ECO:0000313" key="2">
    <source>
        <dbReference type="EMBL" id="SEO57520.1"/>
    </source>
</evidence>
<dbReference type="Proteomes" id="UP000181951">
    <property type="component" value="Unassembled WGS sequence"/>
</dbReference>
<feature type="domain" description="Knr4/Smi1-like" evidence="1">
    <location>
        <begin position="36"/>
        <end position="154"/>
    </location>
</feature>
<evidence type="ECO:0000313" key="3">
    <source>
        <dbReference type="Proteomes" id="UP000181951"/>
    </source>
</evidence>
<dbReference type="Pfam" id="PF09346">
    <property type="entry name" value="SMI1_KNR4"/>
    <property type="match status" value="1"/>
</dbReference>
<name>A0A1H8QTH1_9ACTN</name>
<sequence>MDTEHADPGELALLRTAFGAAGPDGRRPALGWPGVHAFEARHGVVLPEPYRTCVAEIADGSPAGPPHYGLVPLGGTPAGWGGDRRARVLGEPFPLTGPWFWDAEEPVPSAALDARIERVFHHGTVVLGHDGCGMYWHLVVTGPHRGHIWLITGEGAGPFGAQFGFTTAESGFAGWVRHWSAGGSWFDTD</sequence>
<dbReference type="EMBL" id="FODD01000031">
    <property type="protein sequence ID" value="SEO57520.1"/>
    <property type="molecule type" value="Genomic_DNA"/>
</dbReference>
<dbReference type="STRING" id="310780.SAMN05216267_103151"/>
<dbReference type="AlphaFoldDB" id="A0A1H8QTH1"/>
<dbReference type="InterPro" id="IPR018958">
    <property type="entry name" value="Knr4/Smi1-like_dom"/>
</dbReference>
<dbReference type="InterPro" id="IPR037883">
    <property type="entry name" value="Knr4/Smi1-like_sf"/>
</dbReference>
<dbReference type="OrthoDB" id="1190024at2"/>
<dbReference type="RefSeq" id="WP_069466066.1">
    <property type="nucleotide sequence ID" value="NZ_FODD01000031.1"/>
</dbReference>
<reference evidence="2 3" key="1">
    <citation type="submission" date="2016-10" db="EMBL/GenBank/DDBJ databases">
        <authorList>
            <person name="de Groot N.N."/>
        </authorList>
    </citation>
    <scope>NUCLEOTIDE SEQUENCE [LARGE SCALE GENOMIC DNA]</scope>
    <source>
        <strain evidence="2 3">CGMCC 4.2026</strain>
    </source>
</reference>
<keyword evidence="3" id="KW-1185">Reference proteome</keyword>
<dbReference type="SUPFAM" id="SSF160631">
    <property type="entry name" value="SMI1/KNR4-like"/>
    <property type="match status" value="1"/>
</dbReference>
<evidence type="ECO:0000259" key="1">
    <source>
        <dbReference type="Pfam" id="PF09346"/>
    </source>
</evidence>
<organism evidence="2 3">
    <name type="scientific">Actinacidiphila rubida</name>
    <dbReference type="NCBI Taxonomy" id="310780"/>
    <lineage>
        <taxon>Bacteria</taxon>
        <taxon>Bacillati</taxon>
        <taxon>Actinomycetota</taxon>
        <taxon>Actinomycetes</taxon>
        <taxon>Kitasatosporales</taxon>
        <taxon>Streptomycetaceae</taxon>
        <taxon>Actinacidiphila</taxon>
    </lineage>
</organism>
<proteinExistence type="predicted"/>
<gene>
    <name evidence="2" type="ORF">SAMN05216267_103151</name>
</gene>
<protein>
    <recommendedName>
        <fullName evidence="1">Knr4/Smi1-like domain-containing protein</fullName>
    </recommendedName>
</protein>
<accession>A0A1H8QTH1</accession>